<evidence type="ECO:0000313" key="2">
    <source>
        <dbReference type="EMBL" id="MPC80984.1"/>
    </source>
</evidence>
<feature type="compositionally biased region" description="Basic residues" evidence="1">
    <location>
        <begin position="46"/>
        <end position="70"/>
    </location>
</feature>
<evidence type="ECO:0000313" key="3">
    <source>
        <dbReference type="Proteomes" id="UP000324222"/>
    </source>
</evidence>
<gene>
    <name evidence="2" type="ORF">E2C01_075584</name>
</gene>
<evidence type="ECO:0000256" key="1">
    <source>
        <dbReference type="SAM" id="MobiDB-lite"/>
    </source>
</evidence>
<comment type="caution">
    <text evidence="2">The sequence shown here is derived from an EMBL/GenBank/DDBJ whole genome shotgun (WGS) entry which is preliminary data.</text>
</comment>
<feature type="region of interest" description="Disordered" evidence="1">
    <location>
        <begin position="44"/>
        <end position="70"/>
    </location>
</feature>
<organism evidence="2 3">
    <name type="scientific">Portunus trituberculatus</name>
    <name type="common">Swimming crab</name>
    <name type="synonym">Neptunus trituberculatus</name>
    <dbReference type="NCBI Taxonomy" id="210409"/>
    <lineage>
        <taxon>Eukaryota</taxon>
        <taxon>Metazoa</taxon>
        <taxon>Ecdysozoa</taxon>
        <taxon>Arthropoda</taxon>
        <taxon>Crustacea</taxon>
        <taxon>Multicrustacea</taxon>
        <taxon>Malacostraca</taxon>
        <taxon>Eumalacostraca</taxon>
        <taxon>Eucarida</taxon>
        <taxon>Decapoda</taxon>
        <taxon>Pleocyemata</taxon>
        <taxon>Brachyura</taxon>
        <taxon>Eubrachyura</taxon>
        <taxon>Portunoidea</taxon>
        <taxon>Portunidae</taxon>
        <taxon>Portuninae</taxon>
        <taxon>Portunus</taxon>
    </lineage>
</organism>
<reference evidence="2 3" key="1">
    <citation type="submission" date="2019-05" db="EMBL/GenBank/DDBJ databases">
        <title>Another draft genome of Portunus trituberculatus and its Hox gene families provides insights of decapod evolution.</title>
        <authorList>
            <person name="Jeong J.-H."/>
            <person name="Song I."/>
            <person name="Kim S."/>
            <person name="Choi T."/>
            <person name="Kim D."/>
            <person name="Ryu S."/>
            <person name="Kim W."/>
        </authorList>
    </citation>
    <scope>NUCLEOTIDE SEQUENCE [LARGE SCALE GENOMIC DNA]</scope>
    <source>
        <tissue evidence="2">Muscle</tissue>
    </source>
</reference>
<dbReference type="Proteomes" id="UP000324222">
    <property type="component" value="Unassembled WGS sequence"/>
</dbReference>
<accession>A0A5B7IKL1</accession>
<protein>
    <submittedName>
        <fullName evidence="2">Uncharacterized protein</fullName>
    </submittedName>
</protein>
<keyword evidence="3" id="KW-1185">Reference proteome</keyword>
<proteinExistence type="predicted"/>
<sequence length="70" mass="8312">MQEGAAREVLSDDVEIVLRETRRLHDLLSGGVLGLVLCSSLEKKEKTKKKIKKRKRKRRKKKSKRKRERR</sequence>
<dbReference type="AlphaFoldDB" id="A0A5B7IKL1"/>
<dbReference type="EMBL" id="VSRR010055605">
    <property type="protein sequence ID" value="MPC80984.1"/>
    <property type="molecule type" value="Genomic_DNA"/>
</dbReference>
<name>A0A5B7IKL1_PORTR</name>